<dbReference type="KEGG" id="mga:MGA_0829b"/>
<gene>
    <name evidence="1" type="ORF">MGA_0829b</name>
</gene>
<reference evidence="1 2" key="1">
    <citation type="journal article" date="2003" name="Microbiology">
        <title>The complete genome sequence of the avian pathogen Mycoplasma gallisepticum strain R(low).</title>
        <authorList>
            <person name="Papazisi L."/>
            <person name="Gorton T.S."/>
            <person name="Kutish G."/>
            <person name="Markham P.F."/>
            <person name="Browning G.F."/>
            <person name="Nguyen D.K."/>
            <person name="Swartzell S."/>
            <person name="Madan A."/>
            <person name="Mahairas G."/>
            <person name="Geary S.J."/>
        </authorList>
    </citation>
    <scope>NUCLEOTIDE SEQUENCE [LARGE SCALE GENOMIC DNA]</scope>
    <source>
        <strain evidence="2">R(low / passage 15 / clone 2)</strain>
    </source>
</reference>
<organism evidence="1 2">
    <name type="scientific">Mycoplasmoides gallisepticum (strain R(low / passage 15 / clone 2))</name>
    <name type="common">Mycoplasma gallisepticum</name>
    <dbReference type="NCBI Taxonomy" id="710127"/>
    <lineage>
        <taxon>Bacteria</taxon>
        <taxon>Bacillati</taxon>
        <taxon>Mycoplasmatota</taxon>
        <taxon>Mycoplasmoidales</taxon>
        <taxon>Mycoplasmoidaceae</taxon>
        <taxon>Mycoplasmoides</taxon>
    </lineage>
</organism>
<evidence type="ECO:0000313" key="2">
    <source>
        <dbReference type="Proteomes" id="UP000001418"/>
    </source>
</evidence>
<protein>
    <submittedName>
        <fullName evidence="1">Conserved hypothetical lipodomain protein</fullName>
    </submittedName>
</protein>
<dbReference type="HOGENOM" id="CLU_1935702_0_0_14"/>
<sequence>MSAYDLTSKQALSTTAQQALTDTIAKEQAEVDKVKNNPTPETYNNSDWSRIYLNKGALASLTDWLTFKSELNKDPANNSIAFIHTDEKANRILSILNGAVSGITRSADSTNLTKENLLRQINDALGSTDQ</sequence>
<name>D3DEH2_MYCGA</name>
<evidence type="ECO:0000313" key="1">
    <source>
        <dbReference type="EMBL" id="ADB96853.1"/>
    </source>
</evidence>
<keyword evidence="2" id="KW-1185">Reference proteome</keyword>
<proteinExistence type="predicted"/>
<accession>D3DEH2</accession>
<dbReference type="EMBL" id="AE015450">
    <property type="protein sequence ID" value="ADB96853.1"/>
    <property type="molecule type" value="Genomic_DNA"/>
</dbReference>
<dbReference type="AlphaFoldDB" id="D3DEH2"/>
<dbReference type="Proteomes" id="UP000001418">
    <property type="component" value="Chromosome"/>
</dbReference>